<dbReference type="Proteomes" id="UP000663850">
    <property type="component" value="Unassembled WGS sequence"/>
</dbReference>
<dbReference type="AlphaFoldDB" id="A0A8H3D5T5"/>
<proteinExistence type="predicted"/>
<gene>
    <name evidence="1" type="ORF">RDB_LOCUS107318</name>
</gene>
<evidence type="ECO:0000313" key="1">
    <source>
        <dbReference type="EMBL" id="CAE6511725.1"/>
    </source>
</evidence>
<evidence type="ECO:0000313" key="2">
    <source>
        <dbReference type="Proteomes" id="UP000663850"/>
    </source>
</evidence>
<organism evidence="1 2">
    <name type="scientific">Rhizoctonia solani</name>
    <dbReference type="NCBI Taxonomy" id="456999"/>
    <lineage>
        <taxon>Eukaryota</taxon>
        <taxon>Fungi</taxon>
        <taxon>Dikarya</taxon>
        <taxon>Basidiomycota</taxon>
        <taxon>Agaricomycotina</taxon>
        <taxon>Agaricomycetes</taxon>
        <taxon>Cantharellales</taxon>
        <taxon>Ceratobasidiaceae</taxon>
        <taxon>Rhizoctonia</taxon>
    </lineage>
</organism>
<name>A0A8H3D5T5_9AGAM</name>
<reference evidence="1" key="1">
    <citation type="submission" date="2021-01" db="EMBL/GenBank/DDBJ databases">
        <authorList>
            <person name="Kaushik A."/>
        </authorList>
    </citation>
    <scope>NUCLEOTIDE SEQUENCE</scope>
    <source>
        <strain evidence="1">Type strain: AG8-Rh-89/</strain>
    </source>
</reference>
<sequence>KLILANKWESDIPSVDGQTSFLSILDGTSGDPDSLDETPKPTLRSVLEQVTRLNATDTPNRGFSYQVHQAMKKVTEECVIHLKREIRGALEELFLKGAAEAEAKALATHDLFAPRVTHWATYRASEFELPIVFLFTYDLIRVKLYDAMENSDVISTKNLSPQSLGNS</sequence>
<protein>
    <submittedName>
        <fullName evidence="1">Uncharacterized protein</fullName>
    </submittedName>
</protein>
<comment type="caution">
    <text evidence="1">The sequence shown here is derived from an EMBL/GenBank/DDBJ whole genome shotgun (WGS) entry which is preliminary data.</text>
</comment>
<dbReference type="EMBL" id="CAJMWZ010005842">
    <property type="protein sequence ID" value="CAE6511725.1"/>
    <property type="molecule type" value="Genomic_DNA"/>
</dbReference>
<accession>A0A8H3D5T5</accession>
<feature type="non-terminal residue" evidence="1">
    <location>
        <position position="1"/>
    </location>
</feature>